<dbReference type="GO" id="GO:0003677">
    <property type="term" value="F:DNA binding"/>
    <property type="evidence" value="ECO:0007669"/>
    <property type="project" value="UniProtKB-KW"/>
</dbReference>
<dbReference type="InterPro" id="IPR036388">
    <property type="entry name" value="WH-like_DNA-bd_sf"/>
</dbReference>
<keyword evidence="2" id="KW-0238">DNA-binding</keyword>
<dbReference type="SUPFAM" id="SSF55781">
    <property type="entry name" value="GAF domain-like"/>
    <property type="match status" value="1"/>
</dbReference>
<evidence type="ECO:0000259" key="5">
    <source>
        <dbReference type="PROSITE" id="PS51078"/>
    </source>
</evidence>
<evidence type="ECO:0000256" key="2">
    <source>
        <dbReference type="ARBA" id="ARBA00023125"/>
    </source>
</evidence>
<organism evidence="6 7">
    <name type="scientific">Coprococcus comes</name>
    <dbReference type="NCBI Taxonomy" id="410072"/>
    <lineage>
        <taxon>Bacteria</taxon>
        <taxon>Bacillati</taxon>
        <taxon>Bacillota</taxon>
        <taxon>Clostridia</taxon>
        <taxon>Lachnospirales</taxon>
        <taxon>Lachnospiraceae</taxon>
        <taxon>Coprococcus</taxon>
    </lineage>
</organism>
<dbReference type="InterPro" id="IPR005471">
    <property type="entry name" value="Tscrpt_reg_IclR_N"/>
</dbReference>
<evidence type="ECO:0000256" key="3">
    <source>
        <dbReference type="ARBA" id="ARBA00023163"/>
    </source>
</evidence>
<dbReference type="Pfam" id="PF01614">
    <property type="entry name" value="IclR_C"/>
    <property type="match status" value="1"/>
</dbReference>
<dbReference type="EMBL" id="CYXR01000001">
    <property type="protein sequence ID" value="CUM69270.1"/>
    <property type="molecule type" value="Genomic_DNA"/>
</dbReference>
<evidence type="ECO:0000313" key="7">
    <source>
        <dbReference type="Proteomes" id="UP000095727"/>
    </source>
</evidence>
<name>A0A173QUJ2_9FIRM</name>
<dbReference type="SUPFAM" id="SSF46785">
    <property type="entry name" value="Winged helix' DNA-binding domain"/>
    <property type="match status" value="1"/>
</dbReference>
<proteinExistence type="predicted"/>
<dbReference type="AlphaFoldDB" id="A0A173QUJ2"/>
<dbReference type="RefSeq" id="WP_055155448.1">
    <property type="nucleotide sequence ID" value="NZ_CYXR01000001.1"/>
</dbReference>
<reference evidence="6 7" key="1">
    <citation type="submission" date="2015-09" db="EMBL/GenBank/DDBJ databases">
        <authorList>
            <consortium name="Pathogen Informatics"/>
        </authorList>
    </citation>
    <scope>NUCLEOTIDE SEQUENCE [LARGE SCALE GENOMIC DNA]</scope>
    <source>
        <strain evidence="6 7">2789STDY5834962</strain>
    </source>
</reference>
<dbReference type="GO" id="GO:0003700">
    <property type="term" value="F:DNA-binding transcription factor activity"/>
    <property type="evidence" value="ECO:0007669"/>
    <property type="project" value="TreeGrafter"/>
</dbReference>
<dbReference type="PANTHER" id="PTHR30136:SF24">
    <property type="entry name" value="HTH-TYPE TRANSCRIPTIONAL REPRESSOR ALLR"/>
    <property type="match status" value="1"/>
</dbReference>
<dbReference type="Pfam" id="PF09339">
    <property type="entry name" value="HTH_IclR"/>
    <property type="match status" value="1"/>
</dbReference>
<evidence type="ECO:0000256" key="1">
    <source>
        <dbReference type="ARBA" id="ARBA00023015"/>
    </source>
</evidence>
<gene>
    <name evidence="6" type="primary">kdgR</name>
    <name evidence="6" type="ORF">ERS852574_00060</name>
</gene>
<feature type="domain" description="HTH iclR-type" evidence="4">
    <location>
        <begin position="6"/>
        <end position="68"/>
    </location>
</feature>
<protein>
    <submittedName>
        <fullName evidence="6">Pectin degradation repressor protein kdgR</fullName>
    </submittedName>
</protein>
<keyword evidence="1" id="KW-0805">Transcription regulation</keyword>
<dbReference type="InterPro" id="IPR036390">
    <property type="entry name" value="WH_DNA-bd_sf"/>
</dbReference>
<accession>A0A173QUJ2</accession>
<dbReference type="InterPro" id="IPR014757">
    <property type="entry name" value="Tscrpt_reg_IclR_C"/>
</dbReference>
<dbReference type="PROSITE" id="PS51077">
    <property type="entry name" value="HTH_ICLR"/>
    <property type="match status" value="1"/>
</dbReference>
<feature type="domain" description="IclR-ED" evidence="5">
    <location>
        <begin position="69"/>
        <end position="250"/>
    </location>
</feature>
<dbReference type="PANTHER" id="PTHR30136">
    <property type="entry name" value="HELIX-TURN-HELIX TRANSCRIPTIONAL REGULATOR, ICLR FAMILY"/>
    <property type="match status" value="1"/>
</dbReference>
<dbReference type="PROSITE" id="PS51078">
    <property type="entry name" value="ICLR_ED"/>
    <property type="match status" value="1"/>
</dbReference>
<dbReference type="InterPro" id="IPR050707">
    <property type="entry name" value="HTH_MetabolicPath_Reg"/>
</dbReference>
<sequence length="257" mass="29049">MATTEHRPTERVLDILELLSNSEEGMTLTELAKALNAPKSSIMPLVHTMTARNFIYMQKDTLRYRIGVATYSVGVAYNNRKTSLQFIQQEMNNITALSNETCQLGIQSRNMVLYIAKKDSPQPIRLMSSVGKQLPLYCTGLGRALLAYKSEEEIRSLFPEVLTAYTPHTIATINDLLKELELTRQRGYAVEHEETNLMVNCIAVSLDYNNAPIAALSISIPTFRISESKEKEAVQILWEAKQHIETHFKMYGVDFGN</sequence>
<dbReference type="Gene3D" id="1.10.10.10">
    <property type="entry name" value="Winged helix-like DNA-binding domain superfamily/Winged helix DNA-binding domain"/>
    <property type="match status" value="1"/>
</dbReference>
<dbReference type="InterPro" id="IPR029016">
    <property type="entry name" value="GAF-like_dom_sf"/>
</dbReference>
<evidence type="ECO:0000259" key="4">
    <source>
        <dbReference type="PROSITE" id="PS51077"/>
    </source>
</evidence>
<keyword evidence="3" id="KW-0804">Transcription</keyword>
<evidence type="ECO:0000313" key="6">
    <source>
        <dbReference type="EMBL" id="CUM69270.1"/>
    </source>
</evidence>
<dbReference type="Proteomes" id="UP000095727">
    <property type="component" value="Unassembled WGS sequence"/>
</dbReference>
<dbReference type="Gene3D" id="3.30.450.40">
    <property type="match status" value="1"/>
</dbReference>
<dbReference type="GO" id="GO:0045892">
    <property type="term" value="P:negative regulation of DNA-templated transcription"/>
    <property type="evidence" value="ECO:0007669"/>
    <property type="project" value="TreeGrafter"/>
</dbReference>